<dbReference type="Proteomes" id="UP000228596">
    <property type="component" value="Unassembled WGS sequence"/>
</dbReference>
<dbReference type="GO" id="GO:0003677">
    <property type="term" value="F:DNA binding"/>
    <property type="evidence" value="ECO:0007669"/>
    <property type="project" value="UniProtKB-KW"/>
</dbReference>
<dbReference type="InterPro" id="IPR005733">
    <property type="entry name" value="TopoI_bac-type"/>
</dbReference>
<name>A0A2M6WXR7_9BACT</name>
<dbReference type="SMART" id="SM00437">
    <property type="entry name" value="TOP1Ac"/>
    <property type="match status" value="1"/>
</dbReference>
<dbReference type="InterPro" id="IPR006171">
    <property type="entry name" value="TOPRIM_dom"/>
</dbReference>
<feature type="non-terminal residue" evidence="13">
    <location>
        <position position="405"/>
    </location>
</feature>
<dbReference type="PROSITE" id="PS50880">
    <property type="entry name" value="TOPRIM"/>
    <property type="match status" value="1"/>
</dbReference>
<reference evidence="14" key="1">
    <citation type="submission" date="2017-09" db="EMBL/GenBank/DDBJ databases">
        <title>Depth-based differentiation of microbial function through sediment-hosted aquifers and enrichment of novel symbionts in the deep terrestrial subsurface.</title>
        <authorList>
            <person name="Probst A.J."/>
            <person name="Ladd B."/>
            <person name="Jarett J.K."/>
            <person name="Geller-Mcgrath D.E."/>
            <person name="Sieber C.M.K."/>
            <person name="Emerson J.B."/>
            <person name="Anantharaman K."/>
            <person name="Thomas B.C."/>
            <person name="Malmstrom R."/>
            <person name="Stieglmeier M."/>
            <person name="Klingl A."/>
            <person name="Woyke T."/>
            <person name="Ryan C.M."/>
            <person name="Banfield J.F."/>
        </authorList>
    </citation>
    <scope>NUCLEOTIDE SEQUENCE [LARGE SCALE GENOMIC DNA]</scope>
</reference>
<dbReference type="SMART" id="SM00493">
    <property type="entry name" value="TOPRIM"/>
    <property type="match status" value="1"/>
</dbReference>
<comment type="catalytic activity">
    <reaction evidence="1">
        <text>ATP-independent breakage of single-stranded DNA, followed by passage and rejoining.</text>
        <dbReference type="EC" id="5.6.2.1"/>
    </reaction>
</comment>
<evidence type="ECO:0000256" key="5">
    <source>
        <dbReference type="ARBA" id="ARBA00023125"/>
    </source>
</evidence>
<dbReference type="InterPro" id="IPR003601">
    <property type="entry name" value="Topo_IA_2"/>
</dbReference>
<dbReference type="PROSITE" id="PS52039">
    <property type="entry name" value="TOPO_IA_2"/>
    <property type="match status" value="1"/>
</dbReference>
<dbReference type="GO" id="GO:0003917">
    <property type="term" value="F:DNA topoisomerase type I (single strand cut, ATP-independent) activity"/>
    <property type="evidence" value="ECO:0007669"/>
    <property type="project" value="UniProtKB-EC"/>
</dbReference>
<feature type="domain" description="Toprim" evidence="11">
    <location>
        <begin position="2"/>
        <end position="112"/>
    </location>
</feature>
<evidence type="ECO:0000256" key="3">
    <source>
        <dbReference type="ARBA" id="ARBA00012891"/>
    </source>
</evidence>
<dbReference type="EMBL" id="PEZV01000005">
    <property type="protein sequence ID" value="PIT97573.1"/>
    <property type="molecule type" value="Genomic_DNA"/>
</dbReference>
<dbReference type="Gene3D" id="3.40.50.140">
    <property type="match status" value="1"/>
</dbReference>
<dbReference type="NCBIfam" id="TIGR01051">
    <property type="entry name" value="topA_bact"/>
    <property type="match status" value="1"/>
</dbReference>
<dbReference type="Gene3D" id="1.10.290.10">
    <property type="entry name" value="Topoisomerase I, domain 4"/>
    <property type="match status" value="1"/>
</dbReference>
<dbReference type="EC" id="5.6.2.1" evidence="3"/>
<dbReference type="Pfam" id="PF01751">
    <property type="entry name" value="Toprim"/>
    <property type="match status" value="1"/>
</dbReference>
<dbReference type="PROSITE" id="PS00396">
    <property type="entry name" value="TOPO_IA_1"/>
    <property type="match status" value="1"/>
</dbReference>
<accession>A0A2M6WXR7</accession>
<evidence type="ECO:0000256" key="1">
    <source>
        <dbReference type="ARBA" id="ARBA00000213"/>
    </source>
</evidence>
<evidence type="ECO:0000256" key="10">
    <source>
        <dbReference type="ARBA" id="ARBA00032877"/>
    </source>
</evidence>
<dbReference type="InterPro" id="IPR000380">
    <property type="entry name" value="Topo_IA"/>
</dbReference>
<evidence type="ECO:0000256" key="7">
    <source>
        <dbReference type="ARBA" id="ARBA00030003"/>
    </source>
</evidence>
<feature type="domain" description="Topo IA-type catalytic" evidence="12">
    <location>
        <begin position="127"/>
        <end position="405"/>
    </location>
</feature>
<gene>
    <name evidence="13" type="primary">topA</name>
    <name evidence="13" type="ORF">COT77_00890</name>
</gene>
<dbReference type="PANTHER" id="PTHR42785">
    <property type="entry name" value="DNA TOPOISOMERASE, TYPE IA, CORE"/>
    <property type="match status" value="1"/>
</dbReference>
<dbReference type="InterPro" id="IPR013497">
    <property type="entry name" value="Topo_IA_cen"/>
</dbReference>
<dbReference type="InterPro" id="IPR013824">
    <property type="entry name" value="Topo_IA_cen_sub1"/>
</dbReference>
<dbReference type="SUPFAM" id="SSF56712">
    <property type="entry name" value="Prokaryotic type I DNA topoisomerase"/>
    <property type="match status" value="1"/>
</dbReference>
<dbReference type="InterPro" id="IPR034149">
    <property type="entry name" value="TOPRIM_TopoI"/>
</dbReference>
<dbReference type="AlphaFoldDB" id="A0A2M6WXR7"/>
<keyword evidence="4" id="KW-0799">Topoisomerase</keyword>
<evidence type="ECO:0000256" key="9">
    <source>
        <dbReference type="ARBA" id="ARBA00032235"/>
    </source>
</evidence>
<dbReference type="GO" id="GO:0006265">
    <property type="term" value="P:DNA topological change"/>
    <property type="evidence" value="ECO:0007669"/>
    <property type="project" value="InterPro"/>
</dbReference>
<sequence>MESLVVVESPAKAQTIKKYLGKGFEVMASYGHVRDLPKGELGVDIKDDYKPKYVVPVKSKKTLTAIKRAAGEAKVVYLATDLDREGEAIAWHIVEGAKLKGGIKRIVFSEITKEAIDDAIKNPRDIDYHLVDAQQARRVLDRLVGYGLSPLLWKKVYKGLSAGRVQSVAVRMVVEREREIKNFKPEEYWAICAILEKDKKEFEANLVAKDNKRIDKLDIKSEKDAQSIVNNLKSADYVVDNVEEKTSQRNPYAPYTTSTLQQDASIRLNFSPKQTMRLAQMLYEDGRITYMRTDSTNLSSSAVKEAREHIRASFGGDYLPPEPKIYKTKLKGAQEAHEAIRPTHPKNSPEEMNISDSKLAKLYDLIWRRMMASQMSAALFDEAKVSIRAKQYLFQANGRKIKFEG</sequence>
<dbReference type="CDD" id="cd00186">
    <property type="entry name" value="TOP1Ac"/>
    <property type="match status" value="1"/>
</dbReference>
<dbReference type="InterPro" id="IPR023405">
    <property type="entry name" value="Topo_IA_core_domain"/>
</dbReference>
<organism evidence="13 14">
    <name type="scientific">Candidatus Berkelbacteria bacterium CG10_big_fil_rev_8_21_14_0_10_41_12</name>
    <dbReference type="NCBI Taxonomy" id="1974513"/>
    <lineage>
        <taxon>Bacteria</taxon>
        <taxon>Candidatus Berkelbacteria</taxon>
    </lineage>
</organism>
<evidence type="ECO:0000259" key="11">
    <source>
        <dbReference type="PROSITE" id="PS50880"/>
    </source>
</evidence>
<dbReference type="InterPro" id="IPR003602">
    <property type="entry name" value="Topo_IA_DNA-bd_dom"/>
</dbReference>
<evidence type="ECO:0000313" key="13">
    <source>
        <dbReference type="EMBL" id="PIT97573.1"/>
    </source>
</evidence>
<keyword evidence="6 13" id="KW-0413">Isomerase</keyword>
<evidence type="ECO:0000256" key="6">
    <source>
        <dbReference type="ARBA" id="ARBA00023235"/>
    </source>
</evidence>
<evidence type="ECO:0000256" key="2">
    <source>
        <dbReference type="ARBA" id="ARBA00009446"/>
    </source>
</evidence>
<dbReference type="InterPro" id="IPR013826">
    <property type="entry name" value="Topo_IA_cen_sub3"/>
</dbReference>
<comment type="caution">
    <text evidence="13">The sequence shown here is derived from an EMBL/GenBank/DDBJ whole genome shotgun (WGS) entry which is preliminary data.</text>
</comment>
<dbReference type="InterPro" id="IPR013825">
    <property type="entry name" value="Topo_IA_cen_sub2"/>
</dbReference>
<dbReference type="InterPro" id="IPR023406">
    <property type="entry name" value="Topo_IA_AS"/>
</dbReference>
<proteinExistence type="inferred from homology"/>
<dbReference type="Pfam" id="PF01131">
    <property type="entry name" value="Topoisom_bac"/>
    <property type="match status" value="1"/>
</dbReference>
<dbReference type="CDD" id="cd03363">
    <property type="entry name" value="TOPRIM_TopoIA_TopoI"/>
    <property type="match status" value="1"/>
</dbReference>
<dbReference type="SMART" id="SM00436">
    <property type="entry name" value="TOP1Bc"/>
    <property type="match status" value="1"/>
</dbReference>
<dbReference type="PRINTS" id="PR00417">
    <property type="entry name" value="PRTPISMRASEI"/>
</dbReference>
<dbReference type="Gene3D" id="2.70.20.10">
    <property type="entry name" value="Topoisomerase I, domain 3"/>
    <property type="match status" value="1"/>
</dbReference>
<evidence type="ECO:0000256" key="8">
    <source>
        <dbReference type="ARBA" id="ARBA00031985"/>
    </source>
</evidence>
<keyword evidence="5" id="KW-0238">DNA-binding</keyword>
<comment type="similarity">
    <text evidence="2">Belongs to the type IA topoisomerase family.</text>
</comment>
<dbReference type="PANTHER" id="PTHR42785:SF1">
    <property type="entry name" value="DNA TOPOISOMERASE"/>
    <property type="match status" value="1"/>
</dbReference>
<evidence type="ECO:0000259" key="12">
    <source>
        <dbReference type="PROSITE" id="PS52039"/>
    </source>
</evidence>
<evidence type="ECO:0000256" key="4">
    <source>
        <dbReference type="ARBA" id="ARBA00023029"/>
    </source>
</evidence>
<protein>
    <recommendedName>
        <fullName evidence="3">DNA topoisomerase</fullName>
        <ecNumber evidence="3">5.6.2.1</ecNumber>
    </recommendedName>
    <alternativeName>
        <fullName evidence="10">Omega-protein</fullName>
    </alternativeName>
    <alternativeName>
        <fullName evidence="9">Relaxing enzyme</fullName>
    </alternativeName>
    <alternativeName>
        <fullName evidence="7">Swivelase</fullName>
    </alternativeName>
    <alternativeName>
        <fullName evidence="8">Untwisting enzyme</fullName>
    </alternativeName>
</protein>
<evidence type="ECO:0000313" key="14">
    <source>
        <dbReference type="Proteomes" id="UP000228596"/>
    </source>
</evidence>
<dbReference type="Gene3D" id="1.10.460.10">
    <property type="entry name" value="Topoisomerase I, domain 2"/>
    <property type="match status" value="1"/>
</dbReference>